<dbReference type="PANTHER" id="PTHR10885">
    <property type="entry name" value="ISOPENTENYL-DIPHOSPHATE DELTA-ISOMERASE"/>
    <property type="match status" value="1"/>
</dbReference>
<dbReference type="EMBL" id="BOSL01000007">
    <property type="protein sequence ID" value="GIP53642.1"/>
    <property type="molecule type" value="Genomic_DNA"/>
</dbReference>
<name>A0ABQ4MCC3_9BACL</name>
<dbReference type="Gene3D" id="3.90.79.10">
    <property type="entry name" value="Nucleoside Triphosphate Pyrophosphohydrolase"/>
    <property type="match status" value="1"/>
</dbReference>
<dbReference type="CDD" id="cd04692">
    <property type="entry name" value="NUDIX_Hydrolase"/>
    <property type="match status" value="1"/>
</dbReference>
<dbReference type="RefSeq" id="WP_213655141.1">
    <property type="nucleotide sequence ID" value="NZ_BOSL01000007.1"/>
</dbReference>
<evidence type="ECO:0000313" key="2">
    <source>
        <dbReference type="EMBL" id="GIP53642.1"/>
    </source>
</evidence>
<evidence type="ECO:0000313" key="3">
    <source>
        <dbReference type="Proteomes" id="UP000679992"/>
    </source>
</evidence>
<organism evidence="2 3">
    <name type="scientific">Paenibacillus vini</name>
    <dbReference type="NCBI Taxonomy" id="1476024"/>
    <lineage>
        <taxon>Bacteria</taxon>
        <taxon>Bacillati</taxon>
        <taxon>Bacillota</taxon>
        <taxon>Bacilli</taxon>
        <taxon>Bacillales</taxon>
        <taxon>Paenibacillaceae</taxon>
        <taxon>Paenibacillus</taxon>
    </lineage>
</organism>
<sequence length="220" mass="26131">MDSELINIFNDQREPIGVATRKEVHKHGYWHEAFHCWFISRDEFDDYIYLQLRSEHKRDYPNLFDITAAGHLLFNESVADGIREIKEETGIDVAYHELISLGILDYVVVKNDFIDKEIAHVYLHNYNRPLDDFTVQSEEVSGMFMTRFSDFYELWMGQRDQIDLQGFVMDEQGNRIEINKVVEKVQFVPHDEEFYKLIVDKIKSFLELEEGSYESKTNSR</sequence>
<dbReference type="PROSITE" id="PS51462">
    <property type="entry name" value="NUDIX"/>
    <property type="match status" value="1"/>
</dbReference>
<protein>
    <submittedName>
        <fullName evidence="2">Nudix hydrolase</fullName>
    </submittedName>
</protein>
<reference evidence="2 3" key="1">
    <citation type="submission" date="2021-03" db="EMBL/GenBank/DDBJ databases">
        <title>Antimicrobial resistance genes in bacteria isolated from Japanese honey, and their potential for conferring macrolide and lincosamide resistance in the American foulbrood pathogen Paenibacillus larvae.</title>
        <authorList>
            <person name="Okamoto M."/>
            <person name="Kumagai M."/>
            <person name="Kanamori H."/>
            <person name="Takamatsu D."/>
        </authorList>
    </citation>
    <scope>NUCLEOTIDE SEQUENCE [LARGE SCALE GENOMIC DNA]</scope>
    <source>
        <strain evidence="2 3">J42TS3</strain>
    </source>
</reference>
<feature type="domain" description="Nudix hydrolase" evidence="1">
    <location>
        <begin position="29"/>
        <end position="168"/>
    </location>
</feature>
<dbReference type="InterPro" id="IPR000086">
    <property type="entry name" value="NUDIX_hydrolase_dom"/>
</dbReference>
<dbReference type="GO" id="GO:0016787">
    <property type="term" value="F:hydrolase activity"/>
    <property type="evidence" value="ECO:0007669"/>
    <property type="project" value="UniProtKB-KW"/>
</dbReference>
<keyword evidence="3" id="KW-1185">Reference proteome</keyword>
<dbReference type="PANTHER" id="PTHR10885:SF0">
    <property type="entry name" value="ISOPENTENYL-DIPHOSPHATE DELTA-ISOMERASE"/>
    <property type="match status" value="1"/>
</dbReference>
<gene>
    <name evidence="2" type="ORF">J42TS3_26770</name>
</gene>
<accession>A0ABQ4MCC3</accession>
<dbReference type="SUPFAM" id="SSF55811">
    <property type="entry name" value="Nudix"/>
    <property type="match status" value="1"/>
</dbReference>
<dbReference type="InterPro" id="IPR015797">
    <property type="entry name" value="NUDIX_hydrolase-like_dom_sf"/>
</dbReference>
<proteinExistence type="predicted"/>
<comment type="caution">
    <text evidence="2">The sequence shown here is derived from an EMBL/GenBank/DDBJ whole genome shotgun (WGS) entry which is preliminary data.</text>
</comment>
<dbReference type="Proteomes" id="UP000679992">
    <property type="component" value="Unassembled WGS sequence"/>
</dbReference>
<evidence type="ECO:0000259" key="1">
    <source>
        <dbReference type="PROSITE" id="PS51462"/>
    </source>
</evidence>
<keyword evidence="2" id="KW-0378">Hydrolase</keyword>